<proteinExistence type="predicted"/>
<reference evidence="1" key="1">
    <citation type="journal article" date="2023" name="Science">
        <title>Genome structures resolve the early diversification of teleost fishes.</title>
        <authorList>
            <person name="Parey E."/>
            <person name="Louis A."/>
            <person name="Montfort J."/>
            <person name="Bouchez O."/>
            <person name="Roques C."/>
            <person name="Iampietro C."/>
            <person name="Lluch J."/>
            <person name="Castinel A."/>
            <person name="Donnadieu C."/>
            <person name="Desvignes T."/>
            <person name="Floi Bucao C."/>
            <person name="Jouanno E."/>
            <person name="Wen M."/>
            <person name="Mejri S."/>
            <person name="Dirks R."/>
            <person name="Jansen H."/>
            <person name="Henkel C."/>
            <person name="Chen W.J."/>
            <person name="Zahm M."/>
            <person name="Cabau C."/>
            <person name="Klopp C."/>
            <person name="Thompson A.W."/>
            <person name="Robinson-Rechavi M."/>
            <person name="Braasch I."/>
            <person name="Lecointre G."/>
            <person name="Bobe J."/>
            <person name="Postlethwait J.H."/>
            <person name="Berthelot C."/>
            <person name="Roest Crollius H."/>
            <person name="Guiguen Y."/>
        </authorList>
    </citation>
    <scope>NUCLEOTIDE SEQUENCE</scope>
    <source>
        <strain evidence="1">WJC10195</strain>
    </source>
</reference>
<dbReference type="EMBL" id="JAINUF010000002">
    <property type="protein sequence ID" value="KAJ8376526.1"/>
    <property type="molecule type" value="Genomic_DNA"/>
</dbReference>
<keyword evidence="2" id="KW-1185">Reference proteome</keyword>
<gene>
    <name evidence="1" type="ORF">SKAU_G00071060</name>
</gene>
<organism evidence="1 2">
    <name type="scientific">Synaphobranchus kaupii</name>
    <name type="common">Kaup's arrowtooth eel</name>
    <dbReference type="NCBI Taxonomy" id="118154"/>
    <lineage>
        <taxon>Eukaryota</taxon>
        <taxon>Metazoa</taxon>
        <taxon>Chordata</taxon>
        <taxon>Craniata</taxon>
        <taxon>Vertebrata</taxon>
        <taxon>Euteleostomi</taxon>
        <taxon>Actinopterygii</taxon>
        <taxon>Neopterygii</taxon>
        <taxon>Teleostei</taxon>
        <taxon>Anguilliformes</taxon>
        <taxon>Synaphobranchidae</taxon>
        <taxon>Synaphobranchus</taxon>
    </lineage>
</organism>
<dbReference type="AlphaFoldDB" id="A0A9Q1G780"/>
<comment type="caution">
    <text evidence="1">The sequence shown here is derived from an EMBL/GenBank/DDBJ whole genome shotgun (WGS) entry which is preliminary data.</text>
</comment>
<accession>A0A9Q1G780</accession>
<evidence type="ECO:0000313" key="1">
    <source>
        <dbReference type="EMBL" id="KAJ8376526.1"/>
    </source>
</evidence>
<sequence>MQWECRARGGTTGVYCISARAAVLPSACEEHGWAQRCPSDPVWRPAGSLCSSPTIPSSSCQVNRCLRRLRDLKDAKRLAKWRTEKDAELKSGMQLTDAGSQTTYWAWNGAKFKNMRCPIQNIIQPIPRLPIRRLH</sequence>
<dbReference type="Proteomes" id="UP001152622">
    <property type="component" value="Chromosome 2"/>
</dbReference>
<name>A0A9Q1G780_SYNKA</name>
<evidence type="ECO:0000313" key="2">
    <source>
        <dbReference type="Proteomes" id="UP001152622"/>
    </source>
</evidence>
<protein>
    <submittedName>
        <fullName evidence="1">Uncharacterized protein</fullName>
    </submittedName>
</protein>